<dbReference type="AlphaFoldDB" id="A0A445CA54"/>
<dbReference type="GO" id="GO:0031012">
    <property type="term" value="C:extracellular matrix"/>
    <property type="evidence" value="ECO:0007669"/>
    <property type="project" value="InterPro"/>
</dbReference>
<evidence type="ECO:0000259" key="5">
    <source>
        <dbReference type="Pfam" id="PF00413"/>
    </source>
</evidence>
<name>A0A445CA54_ARAHY</name>
<dbReference type="Pfam" id="PF00413">
    <property type="entry name" value="Peptidase_M10"/>
    <property type="match status" value="1"/>
</dbReference>
<proteinExistence type="predicted"/>
<dbReference type="GO" id="GO:0030198">
    <property type="term" value="P:extracellular matrix organization"/>
    <property type="evidence" value="ECO:0007669"/>
    <property type="project" value="TreeGrafter"/>
</dbReference>
<keyword evidence="7" id="KW-1185">Reference proteome</keyword>
<dbReference type="PANTHER" id="PTHR10201:SF268">
    <property type="entry name" value="PEPTIDASE METALLOPEPTIDASE DOMAIN-CONTAINING PROTEIN"/>
    <property type="match status" value="1"/>
</dbReference>
<evidence type="ECO:0000256" key="1">
    <source>
        <dbReference type="ARBA" id="ARBA00022670"/>
    </source>
</evidence>
<keyword evidence="1" id="KW-0645">Protease</keyword>
<gene>
    <name evidence="6" type="ORF">Ahy_A07g033799</name>
</gene>
<dbReference type="GO" id="GO:0030574">
    <property type="term" value="P:collagen catabolic process"/>
    <property type="evidence" value="ECO:0007669"/>
    <property type="project" value="TreeGrafter"/>
</dbReference>
<keyword evidence="4" id="KW-0862">Zinc</keyword>
<dbReference type="InterPro" id="IPR001818">
    <property type="entry name" value="Pept_M10_metallopeptidase"/>
</dbReference>
<protein>
    <recommendedName>
        <fullName evidence="5">Peptidase M10 metallopeptidase domain-containing protein</fullName>
    </recommendedName>
</protein>
<evidence type="ECO:0000256" key="2">
    <source>
        <dbReference type="ARBA" id="ARBA00022723"/>
    </source>
</evidence>
<dbReference type="GO" id="GO:0008270">
    <property type="term" value="F:zinc ion binding"/>
    <property type="evidence" value="ECO:0007669"/>
    <property type="project" value="InterPro"/>
</dbReference>
<keyword evidence="3" id="KW-0378">Hydrolase</keyword>
<evidence type="ECO:0000313" key="7">
    <source>
        <dbReference type="Proteomes" id="UP000289738"/>
    </source>
</evidence>
<dbReference type="STRING" id="3818.A0A445CA54"/>
<dbReference type="Gene3D" id="1.10.101.10">
    <property type="entry name" value="PGBD-like superfamily/PGBD"/>
    <property type="match status" value="1"/>
</dbReference>
<sequence length="142" mass="16310">MQPNFDSIDDQKLKLDVEAVARARRYLKEFEYLQEQDHADFEGAIKKFQKYYTLKVSEKLIRKPIIRETSPTVLTHQFFDVSLNVSGNGEHGDGVPFDKIIVAHAFPPIDGRLHVNADKDWSIKDPIQEDKNIHTGDTCDLV</sequence>
<dbReference type="PANTHER" id="PTHR10201">
    <property type="entry name" value="MATRIX METALLOPROTEINASE"/>
    <property type="match status" value="1"/>
</dbReference>
<dbReference type="Gene3D" id="3.40.390.10">
    <property type="entry name" value="Collagenase (Catalytic Domain)"/>
    <property type="match status" value="1"/>
</dbReference>
<comment type="caution">
    <text evidence="6">The sequence shown here is derived from an EMBL/GenBank/DDBJ whole genome shotgun (WGS) entry which is preliminary data.</text>
</comment>
<dbReference type="GO" id="GO:0006508">
    <property type="term" value="P:proteolysis"/>
    <property type="evidence" value="ECO:0007669"/>
    <property type="project" value="UniProtKB-KW"/>
</dbReference>
<keyword evidence="2" id="KW-0479">Metal-binding</keyword>
<evidence type="ECO:0000256" key="3">
    <source>
        <dbReference type="ARBA" id="ARBA00022801"/>
    </source>
</evidence>
<accession>A0A445CA54</accession>
<feature type="domain" description="Peptidase M10 metallopeptidase" evidence="5">
    <location>
        <begin position="87"/>
        <end position="128"/>
    </location>
</feature>
<dbReference type="EMBL" id="SDMP01000007">
    <property type="protein sequence ID" value="RYR47825.1"/>
    <property type="molecule type" value="Genomic_DNA"/>
</dbReference>
<dbReference type="InterPro" id="IPR024079">
    <property type="entry name" value="MetalloPept_cat_dom_sf"/>
</dbReference>
<dbReference type="InterPro" id="IPR036366">
    <property type="entry name" value="PGBDSf"/>
</dbReference>
<reference evidence="6 7" key="1">
    <citation type="submission" date="2019-01" db="EMBL/GenBank/DDBJ databases">
        <title>Sequencing of cultivated peanut Arachis hypogaea provides insights into genome evolution and oil improvement.</title>
        <authorList>
            <person name="Chen X."/>
        </authorList>
    </citation>
    <scope>NUCLEOTIDE SEQUENCE [LARGE SCALE GENOMIC DNA]</scope>
    <source>
        <strain evidence="7">cv. Fuhuasheng</strain>
        <tissue evidence="6">Leaves</tissue>
    </source>
</reference>
<dbReference type="Proteomes" id="UP000289738">
    <property type="component" value="Chromosome A07"/>
</dbReference>
<evidence type="ECO:0000313" key="6">
    <source>
        <dbReference type="EMBL" id="RYR47825.1"/>
    </source>
</evidence>
<organism evidence="6 7">
    <name type="scientific">Arachis hypogaea</name>
    <name type="common">Peanut</name>
    <dbReference type="NCBI Taxonomy" id="3818"/>
    <lineage>
        <taxon>Eukaryota</taxon>
        <taxon>Viridiplantae</taxon>
        <taxon>Streptophyta</taxon>
        <taxon>Embryophyta</taxon>
        <taxon>Tracheophyta</taxon>
        <taxon>Spermatophyta</taxon>
        <taxon>Magnoliopsida</taxon>
        <taxon>eudicotyledons</taxon>
        <taxon>Gunneridae</taxon>
        <taxon>Pentapetalae</taxon>
        <taxon>rosids</taxon>
        <taxon>fabids</taxon>
        <taxon>Fabales</taxon>
        <taxon>Fabaceae</taxon>
        <taxon>Papilionoideae</taxon>
        <taxon>50 kb inversion clade</taxon>
        <taxon>dalbergioids sensu lato</taxon>
        <taxon>Dalbergieae</taxon>
        <taxon>Pterocarpus clade</taxon>
        <taxon>Arachis</taxon>
    </lineage>
</organism>
<dbReference type="GO" id="GO:0004222">
    <property type="term" value="F:metalloendopeptidase activity"/>
    <property type="evidence" value="ECO:0007669"/>
    <property type="project" value="InterPro"/>
</dbReference>
<evidence type="ECO:0000256" key="4">
    <source>
        <dbReference type="ARBA" id="ARBA00022833"/>
    </source>
</evidence>